<dbReference type="CDD" id="cd02851">
    <property type="entry name" value="E_set_GO_C"/>
    <property type="match status" value="1"/>
</dbReference>
<dbReference type="PROSITE" id="PS51212">
    <property type="entry name" value="WSC"/>
    <property type="match status" value="2"/>
</dbReference>
<dbReference type="InterPro" id="IPR014756">
    <property type="entry name" value="Ig_E-set"/>
</dbReference>
<evidence type="ECO:0000256" key="1">
    <source>
        <dbReference type="SAM" id="SignalP"/>
    </source>
</evidence>
<keyword evidence="4" id="KW-1185">Reference proteome</keyword>
<gene>
    <name evidence="3" type="ORF">B0T11DRAFT_314453</name>
</gene>
<evidence type="ECO:0000259" key="2">
    <source>
        <dbReference type="PROSITE" id="PS51212"/>
    </source>
</evidence>
<sequence length="731" mass="77227">MGFLSFKHAALAVLLLAVPALSQEQSSDYKIPDAVEQPDPPVFLGCFRETRRGAALAPTTGPQTTTSNTMSPAACSAFCKEKFPKSTVYGMSRGTDCYCGNELTTGMSTGVPLTECNTPCPGDKSQFCGATLRLNVYGPSKMLTAAEVPTNAIARGCHKNAGAGKKGYVEAYPIMNNAKMTIPMCRDHCSLYQTKFFGVEAGRYCNCGDTLLPAATKVDDTQCKTACMGDKGAFCGGTNLFNHYELDASSFKSIGQWGPLVQFPVIPVAIALLPNTGDLLAWTSGWPNRWTFAGNGKTYTSTYSASTGNVSQAIVEDTKHDMFCPGITMDADGRMIVTGGSTAAKTSIFDPATSRWSGAADMKIARGYQSSCLTSDGKVFTIGGSFTGAGRRDGEIYDPKSNQWAKLPGCPVTPLVIARGLFPDSHAWLFGWKNGFVLQAGPSKMMNWFDTKGNGATSQAGLRGQDADSMCGVFVMYDALAGKILTMGGGPAYDGVASTSNAHVLTIGDAGGPVAVEKIGNAQYNRGFANGVVLPDGKVFIVGGQSRMQLFSDSNPQLFPEIWDPETKAFSVLRAHTVPRNYHSTALLMPDGTVFSGGGGLCGAGCAANHFDGQFFSPPYLFLADGTTPASRPSIKALSVDTVKPGGSIVVSMEKAAKYRFSMIRTSTVTHAVNTDQRRIPLEGAAAGASPSDYSVTVPDDAGIATPGYWMLFAIDEAGVPSVAKFFRVSL</sequence>
<dbReference type="Pfam" id="PF01344">
    <property type="entry name" value="Kelch_1"/>
    <property type="match status" value="1"/>
</dbReference>
<dbReference type="InterPro" id="IPR002889">
    <property type="entry name" value="WSC_carb-bd"/>
</dbReference>
<dbReference type="AlphaFoldDB" id="A0A8K0TPI9"/>
<dbReference type="SUPFAM" id="SSF81296">
    <property type="entry name" value="E set domains"/>
    <property type="match status" value="1"/>
</dbReference>
<dbReference type="InterPro" id="IPR011043">
    <property type="entry name" value="Gal_Oxase/kelch_b-propeller"/>
</dbReference>
<feature type="domain" description="WSC" evidence="2">
    <location>
        <begin position="40"/>
        <end position="140"/>
    </location>
</feature>
<organism evidence="3 4">
    <name type="scientific">Plectosphaerella cucumerina</name>
    <dbReference type="NCBI Taxonomy" id="40658"/>
    <lineage>
        <taxon>Eukaryota</taxon>
        <taxon>Fungi</taxon>
        <taxon>Dikarya</taxon>
        <taxon>Ascomycota</taxon>
        <taxon>Pezizomycotina</taxon>
        <taxon>Sordariomycetes</taxon>
        <taxon>Hypocreomycetidae</taxon>
        <taxon>Glomerellales</taxon>
        <taxon>Plectosphaerellaceae</taxon>
        <taxon>Plectosphaerella</taxon>
    </lineage>
</organism>
<dbReference type="Pfam" id="PF09118">
    <property type="entry name" value="GO-like_E_set"/>
    <property type="match status" value="1"/>
</dbReference>
<evidence type="ECO:0000313" key="3">
    <source>
        <dbReference type="EMBL" id="KAH7376058.1"/>
    </source>
</evidence>
<dbReference type="Gene3D" id="2.60.40.10">
    <property type="entry name" value="Immunoglobulins"/>
    <property type="match status" value="1"/>
</dbReference>
<dbReference type="SMART" id="SM00612">
    <property type="entry name" value="Kelch"/>
    <property type="match status" value="3"/>
</dbReference>
<dbReference type="PANTHER" id="PTHR32208:SF68">
    <property type="entry name" value="GALACTOSE OXIDASE"/>
    <property type="match status" value="1"/>
</dbReference>
<dbReference type="InterPro" id="IPR013783">
    <property type="entry name" value="Ig-like_fold"/>
</dbReference>
<dbReference type="OrthoDB" id="2019572at2759"/>
<feature type="chain" id="PRO_5035483197" evidence="1">
    <location>
        <begin position="23"/>
        <end position="731"/>
    </location>
</feature>
<protein>
    <submittedName>
        <fullName evidence="3">Galactose oxidase</fullName>
    </submittedName>
</protein>
<dbReference type="Pfam" id="PF01822">
    <property type="entry name" value="WSC"/>
    <property type="match status" value="2"/>
</dbReference>
<dbReference type="Proteomes" id="UP000813385">
    <property type="component" value="Unassembled WGS sequence"/>
</dbReference>
<feature type="domain" description="WSC" evidence="2">
    <location>
        <begin position="151"/>
        <end position="247"/>
    </location>
</feature>
<dbReference type="SUPFAM" id="SSF50965">
    <property type="entry name" value="Galactose oxidase, central domain"/>
    <property type="match status" value="1"/>
</dbReference>
<proteinExistence type="predicted"/>
<dbReference type="Gene3D" id="2.130.10.80">
    <property type="entry name" value="Galactose oxidase/kelch, beta-propeller"/>
    <property type="match status" value="1"/>
</dbReference>
<dbReference type="EMBL" id="JAGPXD010000001">
    <property type="protein sequence ID" value="KAH7376058.1"/>
    <property type="molecule type" value="Genomic_DNA"/>
</dbReference>
<dbReference type="PANTHER" id="PTHR32208">
    <property type="entry name" value="SECRETED PROTEIN-RELATED"/>
    <property type="match status" value="1"/>
</dbReference>
<dbReference type="InterPro" id="IPR037293">
    <property type="entry name" value="Gal_Oxidase_central_sf"/>
</dbReference>
<dbReference type="InterPro" id="IPR015202">
    <property type="entry name" value="GO-like_E_set"/>
</dbReference>
<evidence type="ECO:0000313" key="4">
    <source>
        <dbReference type="Proteomes" id="UP000813385"/>
    </source>
</evidence>
<reference evidence="3" key="1">
    <citation type="journal article" date="2021" name="Nat. Commun.">
        <title>Genetic determinants of endophytism in the Arabidopsis root mycobiome.</title>
        <authorList>
            <person name="Mesny F."/>
            <person name="Miyauchi S."/>
            <person name="Thiergart T."/>
            <person name="Pickel B."/>
            <person name="Atanasova L."/>
            <person name="Karlsson M."/>
            <person name="Huettel B."/>
            <person name="Barry K.W."/>
            <person name="Haridas S."/>
            <person name="Chen C."/>
            <person name="Bauer D."/>
            <person name="Andreopoulos W."/>
            <person name="Pangilinan J."/>
            <person name="LaButti K."/>
            <person name="Riley R."/>
            <person name="Lipzen A."/>
            <person name="Clum A."/>
            <person name="Drula E."/>
            <person name="Henrissat B."/>
            <person name="Kohler A."/>
            <person name="Grigoriev I.V."/>
            <person name="Martin F.M."/>
            <person name="Hacquard S."/>
        </authorList>
    </citation>
    <scope>NUCLEOTIDE SEQUENCE</scope>
    <source>
        <strain evidence="3">MPI-CAGE-AT-0016</strain>
    </source>
</reference>
<name>A0A8K0TPI9_9PEZI</name>
<keyword evidence="1" id="KW-0732">Signal</keyword>
<accession>A0A8K0TPI9</accession>
<feature type="signal peptide" evidence="1">
    <location>
        <begin position="1"/>
        <end position="22"/>
    </location>
</feature>
<dbReference type="SMART" id="SM00321">
    <property type="entry name" value="WSC"/>
    <property type="match status" value="2"/>
</dbReference>
<dbReference type="InterPro" id="IPR006652">
    <property type="entry name" value="Kelch_1"/>
</dbReference>
<comment type="caution">
    <text evidence="3">The sequence shown here is derived from an EMBL/GenBank/DDBJ whole genome shotgun (WGS) entry which is preliminary data.</text>
</comment>